<proteinExistence type="predicted"/>
<reference evidence="7 8" key="1">
    <citation type="submission" date="2019-03" db="EMBL/GenBank/DDBJ databases">
        <title>First draft genome of Liparis tanakae, snailfish: a comprehensive survey of snailfish specific genes.</title>
        <authorList>
            <person name="Kim W."/>
            <person name="Song I."/>
            <person name="Jeong J.-H."/>
            <person name="Kim D."/>
            <person name="Kim S."/>
            <person name="Ryu S."/>
            <person name="Song J.Y."/>
            <person name="Lee S.K."/>
        </authorList>
    </citation>
    <scope>NUCLEOTIDE SEQUENCE [LARGE SCALE GENOMIC DNA]</scope>
    <source>
        <tissue evidence="7">Muscle</tissue>
    </source>
</reference>
<evidence type="ECO:0000256" key="3">
    <source>
        <dbReference type="ARBA" id="ARBA00022989"/>
    </source>
</evidence>
<dbReference type="PANTHER" id="PTHR19282:SF216">
    <property type="entry name" value="TETRASPANIN-1"/>
    <property type="match status" value="1"/>
</dbReference>
<dbReference type="GO" id="GO:0005886">
    <property type="term" value="C:plasma membrane"/>
    <property type="evidence" value="ECO:0007669"/>
    <property type="project" value="TreeGrafter"/>
</dbReference>
<keyword evidence="5" id="KW-0325">Glycoprotein</keyword>
<keyword evidence="3 6" id="KW-1133">Transmembrane helix</keyword>
<keyword evidence="4 6" id="KW-0472">Membrane</keyword>
<evidence type="ECO:0000313" key="8">
    <source>
        <dbReference type="Proteomes" id="UP000314294"/>
    </source>
</evidence>
<evidence type="ECO:0000256" key="2">
    <source>
        <dbReference type="ARBA" id="ARBA00022692"/>
    </source>
</evidence>
<protein>
    <submittedName>
        <fullName evidence="7">CD9 antigen</fullName>
    </submittedName>
</protein>
<evidence type="ECO:0000313" key="7">
    <source>
        <dbReference type="EMBL" id="TNN47769.1"/>
    </source>
</evidence>
<evidence type="ECO:0000256" key="4">
    <source>
        <dbReference type="ARBA" id="ARBA00023136"/>
    </source>
</evidence>
<dbReference type="PRINTS" id="PR00259">
    <property type="entry name" value="TMFOUR"/>
</dbReference>
<dbReference type="SUPFAM" id="SSF48652">
    <property type="entry name" value="Tetraspanin"/>
    <property type="match status" value="1"/>
</dbReference>
<feature type="transmembrane region" description="Helical" evidence="6">
    <location>
        <begin position="87"/>
        <end position="110"/>
    </location>
</feature>
<feature type="transmembrane region" description="Helical" evidence="6">
    <location>
        <begin position="197"/>
        <end position="220"/>
    </location>
</feature>
<dbReference type="InterPro" id="IPR008952">
    <property type="entry name" value="Tetraspanin_EC2_sf"/>
</dbReference>
<dbReference type="EMBL" id="SRLO01000725">
    <property type="protein sequence ID" value="TNN47769.1"/>
    <property type="molecule type" value="Genomic_DNA"/>
</dbReference>
<dbReference type="PANTHER" id="PTHR19282">
    <property type="entry name" value="TETRASPANIN"/>
    <property type="match status" value="1"/>
</dbReference>
<comment type="subcellular location">
    <subcellularLocation>
        <location evidence="1">Endomembrane system</location>
        <topology evidence="1">Multi-pass membrane protein</topology>
    </subcellularLocation>
</comment>
<dbReference type="Gene3D" id="1.10.1450.10">
    <property type="entry name" value="Tetraspanin"/>
    <property type="match status" value="1"/>
</dbReference>
<accession>A0A4Z2G2H8</accession>
<gene>
    <name evidence="7" type="primary">CD9_0</name>
    <name evidence="7" type="ORF">EYF80_042022</name>
</gene>
<evidence type="ECO:0000256" key="6">
    <source>
        <dbReference type="SAM" id="Phobius"/>
    </source>
</evidence>
<keyword evidence="2 6" id="KW-0812">Transmembrane</keyword>
<feature type="transmembrane region" description="Helical" evidence="6">
    <location>
        <begin position="12"/>
        <end position="35"/>
    </location>
</feature>
<organism evidence="7 8">
    <name type="scientific">Liparis tanakae</name>
    <name type="common">Tanaka's snailfish</name>
    <dbReference type="NCBI Taxonomy" id="230148"/>
    <lineage>
        <taxon>Eukaryota</taxon>
        <taxon>Metazoa</taxon>
        <taxon>Chordata</taxon>
        <taxon>Craniata</taxon>
        <taxon>Vertebrata</taxon>
        <taxon>Euteleostomi</taxon>
        <taxon>Actinopterygii</taxon>
        <taxon>Neopterygii</taxon>
        <taxon>Teleostei</taxon>
        <taxon>Neoteleostei</taxon>
        <taxon>Acanthomorphata</taxon>
        <taxon>Eupercaria</taxon>
        <taxon>Perciformes</taxon>
        <taxon>Cottioidei</taxon>
        <taxon>Cottales</taxon>
        <taxon>Liparidae</taxon>
        <taxon>Liparis</taxon>
    </lineage>
</organism>
<feature type="transmembrane region" description="Helical" evidence="6">
    <location>
        <begin position="55"/>
        <end position="75"/>
    </location>
</feature>
<keyword evidence="8" id="KW-1185">Reference proteome</keyword>
<evidence type="ECO:0000256" key="1">
    <source>
        <dbReference type="ARBA" id="ARBA00004127"/>
    </source>
</evidence>
<sequence>MALDGCGLFCKYTLIIFNLIFAVVGLAFLGIGLWLRFSNGTRGIFEIEALDSSAFVTAVTILIALGAVMLVVVVFGDYGACNEKRCALLVFCVLVAILAVADVAVGVVGFNNKDSVGAHIVEFYASMYGLYVTGKDPVIGVTLRFIHSLLHCCGVTGFTALELVNDTCPPADGFFENFKMPGCPAIILSVFDSKAELMLGIFIGTGALLVVALVCSAILCKKIRRCSSPFQTMVMTQSTSVRPIPPHGLVSTSYPAPYLYPDPVVFTPLSVAKVMALVCTVILLKQTKRDQQAVTAYYTTVY</sequence>
<dbReference type="AlphaFoldDB" id="A0A4Z2G2H8"/>
<dbReference type="GO" id="GO:0012505">
    <property type="term" value="C:endomembrane system"/>
    <property type="evidence" value="ECO:0007669"/>
    <property type="project" value="UniProtKB-SubCell"/>
</dbReference>
<dbReference type="Pfam" id="PF00335">
    <property type="entry name" value="Tetraspanin"/>
    <property type="match status" value="1"/>
</dbReference>
<dbReference type="InterPro" id="IPR018499">
    <property type="entry name" value="Tetraspanin/Peripherin"/>
</dbReference>
<evidence type="ECO:0000256" key="5">
    <source>
        <dbReference type="ARBA" id="ARBA00023180"/>
    </source>
</evidence>
<comment type="caution">
    <text evidence="7">The sequence shown here is derived from an EMBL/GenBank/DDBJ whole genome shotgun (WGS) entry which is preliminary data.</text>
</comment>
<dbReference type="OrthoDB" id="438211at2759"/>
<name>A0A4Z2G2H8_9TELE</name>
<dbReference type="Proteomes" id="UP000314294">
    <property type="component" value="Unassembled WGS sequence"/>
</dbReference>